<keyword evidence="4" id="KW-1185">Reference proteome</keyword>
<feature type="domain" description="Fanconi anaemia group A protein N-terminal" evidence="2">
    <location>
        <begin position="71"/>
        <end position="160"/>
    </location>
</feature>
<dbReference type="Pfam" id="PF15865">
    <property type="entry name" value="Fanconi_A_N"/>
    <property type="match status" value="1"/>
</dbReference>
<evidence type="ECO:0000313" key="3">
    <source>
        <dbReference type="EMBL" id="VDP93630.1"/>
    </source>
</evidence>
<proteinExistence type="predicted"/>
<dbReference type="OrthoDB" id="6261012at2759"/>
<accession>A0A183BAX3</accession>
<reference evidence="5" key="1">
    <citation type="submission" date="2016-06" db="UniProtKB">
        <authorList>
            <consortium name="WormBaseParasite"/>
        </authorList>
    </citation>
    <scope>IDENTIFICATION</scope>
</reference>
<dbReference type="Proteomes" id="UP000272942">
    <property type="component" value="Unassembled WGS sequence"/>
</dbReference>
<sequence>MSVSPHLDFCTLIRSFYTHCLTFLTDLIRKILISVFQPMLSREYDDEFSTDAFELLPDDVSSEETKLKLPSTNALSDWDRFSFALLLARQLSAEDVRVTGFTYTQWWMETFCSVTNTTSSILKSRADVTLLAKWLIDLLPWENDPRSLQIQLTHKPTWPIHPTGSKKAGNPSAVPVMDRPEDSFLLLDTEVAMAELESMDAQSRDCCVQCWNDYVEIARGRLAELRERTPDVHSVDSLTSLGVTAAVATDCSSTPGWCEVCAWIDEIRKQLPVNNPSEASVDAVTCAAISEPVTLRIPQSFTEANLFQPRKLRTVLIPALLGAPELASLSESQTVAREHLISSIRRAGLGSLLDSSNEVSSDQDNKRAGSRWTRLTSLKQGAKPAQRSATSKRIPTKGRPRRPTKTMK</sequence>
<gene>
    <name evidence="3" type="ORF">ECPE_LOCUS16358</name>
</gene>
<dbReference type="AlphaFoldDB" id="A0A183BAX3"/>
<protein>
    <submittedName>
        <fullName evidence="5">Fanconi_A_N domain-containing protein</fullName>
    </submittedName>
</protein>
<dbReference type="InterPro" id="IPR031729">
    <property type="entry name" value="Fanconi_A_N"/>
</dbReference>
<evidence type="ECO:0000313" key="4">
    <source>
        <dbReference type="Proteomes" id="UP000272942"/>
    </source>
</evidence>
<organism evidence="5">
    <name type="scientific">Echinostoma caproni</name>
    <dbReference type="NCBI Taxonomy" id="27848"/>
    <lineage>
        <taxon>Eukaryota</taxon>
        <taxon>Metazoa</taxon>
        <taxon>Spiralia</taxon>
        <taxon>Lophotrochozoa</taxon>
        <taxon>Platyhelminthes</taxon>
        <taxon>Trematoda</taxon>
        <taxon>Digenea</taxon>
        <taxon>Plagiorchiida</taxon>
        <taxon>Echinostomata</taxon>
        <taxon>Echinostomatoidea</taxon>
        <taxon>Echinostomatidae</taxon>
        <taxon>Echinostoma</taxon>
    </lineage>
</organism>
<evidence type="ECO:0000313" key="5">
    <source>
        <dbReference type="WBParaSite" id="ECPE_0001640101-mRNA-1"/>
    </source>
</evidence>
<reference evidence="3 4" key="2">
    <citation type="submission" date="2018-11" db="EMBL/GenBank/DDBJ databases">
        <authorList>
            <consortium name="Pathogen Informatics"/>
        </authorList>
    </citation>
    <scope>NUCLEOTIDE SEQUENCE [LARGE SCALE GENOMIC DNA]</scope>
    <source>
        <strain evidence="3 4">Egypt</strain>
    </source>
</reference>
<evidence type="ECO:0000256" key="1">
    <source>
        <dbReference type="SAM" id="MobiDB-lite"/>
    </source>
</evidence>
<dbReference type="EMBL" id="UZAN01064007">
    <property type="protein sequence ID" value="VDP93630.1"/>
    <property type="molecule type" value="Genomic_DNA"/>
</dbReference>
<feature type="region of interest" description="Disordered" evidence="1">
    <location>
        <begin position="354"/>
        <end position="408"/>
    </location>
</feature>
<evidence type="ECO:0000259" key="2">
    <source>
        <dbReference type="Pfam" id="PF15865"/>
    </source>
</evidence>
<dbReference type="WBParaSite" id="ECPE_0001640101-mRNA-1">
    <property type="protein sequence ID" value="ECPE_0001640101-mRNA-1"/>
    <property type="gene ID" value="ECPE_0001640101"/>
</dbReference>
<feature type="compositionally biased region" description="Basic residues" evidence="1">
    <location>
        <begin position="394"/>
        <end position="408"/>
    </location>
</feature>
<name>A0A183BAX3_9TREM</name>